<feature type="region of interest" description="Disordered" evidence="2">
    <location>
        <begin position="829"/>
        <end position="848"/>
    </location>
</feature>
<feature type="region of interest" description="Disordered" evidence="2">
    <location>
        <begin position="906"/>
        <end position="930"/>
    </location>
</feature>
<evidence type="ECO:0000313" key="4">
    <source>
        <dbReference type="Proteomes" id="UP000184267"/>
    </source>
</evidence>
<reference evidence="3 4" key="1">
    <citation type="submission" date="2016-10" db="EMBL/GenBank/DDBJ databases">
        <title>Genome sequence of the basidiomycete white-rot fungus Trametes pubescens.</title>
        <authorList>
            <person name="Makela M.R."/>
            <person name="Granchi Z."/>
            <person name="Peng M."/>
            <person name="De Vries R.P."/>
            <person name="Grigoriev I."/>
            <person name="Riley R."/>
            <person name="Hilden K."/>
        </authorList>
    </citation>
    <scope>NUCLEOTIDE SEQUENCE [LARGE SCALE GENOMIC DNA]</scope>
    <source>
        <strain evidence="3 4">FBCC735</strain>
    </source>
</reference>
<evidence type="ECO:0000256" key="1">
    <source>
        <dbReference type="SAM" id="Coils"/>
    </source>
</evidence>
<feature type="region of interest" description="Disordered" evidence="2">
    <location>
        <begin position="728"/>
        <end position="747"/>
    </location>
</feature>
<evidence type="ECO:0000256" key="2">
    <source>
        <dbReference type="SAM" id="MobiDB-lite"/>
    </source>
</evidence>
<feature type="compositionally biased region" description="Pro residues" evidence="2">
    <location>
        <begin position="201"/>
        <end position="210"/>
    </location>
</feature>
<feature type="region of interest" description="Disordered" evidence="2">
    <location>
        <begin position="1086"/>
        <end position="1126"/>
    </location>
</feature>
<dbReference type="OrthoDB" id="3228777at2759"/>
<feature type="region of interest" description="Disordered" evidence="2">
    <location>
        <begin position="441"/>
        <end position="463"/>
    </location>
</feature>
<feature type="compositionally biased region" description="Low complexity" evidence="2">
    <location>
        <begin position="1017"/>
        <end position="1034"/>
    </location>
</feature>
<dbReference type="STRING" id="154538.A0A1M2V495"/>
<feature type="compositionally biased region" description="Basic and acidic residues" evidence="2">
    <location>
        <begin position="48"/>
        <end position="60"/>
    </location>
</feature>
<evidence type="ECO:0000313" key="3">
    <source>
        <dbReference type="EMBL" id="OJT02412.1"/>
    </source>
</evidence>
<keyword evidence="1" id="KW-0175">Coiled coil</keyword>
<dbReference type="Proteomes" id="UP000184267">
    <property type="component" value="Unassembled WGS sequence"/>
</dbReference>
<feature type="compositionally biased region" description="Polar residues" evidence="2">
    <location>
        <begin position="344"/>
        <end position="355"/>
    </location>
</feature>
<feature type="compositionally biased region" description="Low complexity" evidence="2">
    <location>
        <begin position="967"/>
        <end position="987"/>
    </location>
</feature>
<feature type="region of interest" description="Disordered" evidence="2">
    <location>
        <begin position="344"/>
        <end position="369"/>
    </location>
</feature>
<feature type="region of interest" description="Disordered" evidence="2">
    <location>
        <begin position="943"/>
        <end position="1034"/>
    </location>
</feature>
<feature type="coiled-coil region" evidence="1">
    <location>
        <begin position="1046"/>
        <end position="1076"/>
    </location>
</feature>
<gene>
    <name evidence="3" type="ORF">TRAPUB_7065</name>
</gene>
<feature type="region of interest" description="Disordered" evidence="2">
    <location>
        <begin position="22"/>
        <end position="223"/>
    </location>
</feature>
<feature type="compositionally biased region" description="Low complexity" evidence="2">
    <location>
        <begin position="498"/>
        <end position="510"/>
    </location>
</feature>
<feature type="compositionally biased region" description="Basic residues" evidence="2">
    <location>
        <begin position="441"/>
        <end position="451"/>
    </location>
</feature>
<proteinExistence type="predicted"/>
<feature type="compositionally biased region" description="Polar residues" evidence="2">
    <location>
        <begin position="176"/>
        <end position="185"/>
    </location>
</feature>
<accession>A0A1M2V495</accession>
<organism evidence="3 4">
    <name type="scientific">Trametes pubescens</name>
    <name type="common">White-rot fungus</name>
    <dbReference type="NCBI Taxonomy" id="154538"/>
    <lineage>
        <taxon>Eukaryota</taxon>
        <taxon>Fungi</taxon>
        <taxon>Dikarya</taxon>
        <taxon>Basidiomycota</taxon>
        <taxon>Agaricomycotina</taxon>
        <taxon>Agaricomycetes</taxon>
        <taxon>Polyporales</taxon>
        <taxon>Polyporaceae</taxon>
        <taxon>Trametes</taxon>
    </lineage>
</organism>
<dbReference type="OMA" id="MWAQLSP"/>
<feature type="region of interest" description="Disordered" evidence="2">
    <location>
        <begin position="1196"/>
        <end position="1217"/>
    </location>
</feature>
<feature type="compositionally biased region" description="Polar residues" evidence="2">
    <location>
        <begin position="728"/>
        <end position="738"/>
    </location>
</feature>
<comment type="caution">
    <text evidence="3">The sequence shown here is derived from an EMBL/GenBank/DDBJ whole genome shotgun (WGS) entry which is preliminary data.</text>
</comment>
<dbReference type="EMBL" id="MNAD01001671">
    <property type="protein sequence ID" value="OJT02412.1"/>
    <property type="molecule type" value="Genomic_DNA"/>
</dbReference>
<feature type="region of interest" description="Disordered" evidence="2">
    <location>
        <begin position="480"/>
        <end position="546"/>
    </location>
</feature>
<protein>
    <submittedName>
        <fullName evidence="3">Uncharacterized protein</fullName>
    </submittedName>
</protein>
<feature type="compositionally biased region" description="Basic residues" evidence="2">
    <location>
        <begin position="480"/>
        <end position="492"/>
    </location>
</feature>
<sequence>MSNHAQSSSPFSRLSRLALPFKSHPSSPLATAPPSEDWYIPYHGPIEPPKEDRTADERNTDSWGHLVSGWLMENDGRTERSPRIRAMSNASRAAAEEYKRKSSRIQPSFVKLDQAGGVGETPPPARPRRSQEAPLHHRSSLASILSFGTKKAHKLQHSSSAGDLRKDHAPPIPNPQAATQDSTSPPTFPRRHPYALATPAPSAPPPPPVSSPVVTTAPRKNPTTSRFSVRLLDPLAEKPTAPAYLLPSRRPSRISLKASMSTPNLRQATGTAAILPKGKHRWLSAETWCDALILPRPRFAMRLMEDEEGGSGRIVSPPGSPLWPPGMEPPLETAGAKILKKSHSAIQLSSRPHQQASPPRPAPVREEPVPDMPVAGPSRVVQLKDDANTHLRPPRPKSFALDDLALPSPVPSLSKVLEDGRQLAEERKIWQREAAKSFGHKRARTVSRARAKSLGTRAPTHGREPSAFDVLAEATLLGSQRRRPTVHVRVRPPRSDGHGTTSGFGTTMTGTGTGTGIGTWTSVSHGQTRSRGHAHSQSVGSIAPSRSDESFMWTPGHGRNHSLGRSALRMVRTTATTAAGFCGIAGGHEIDDDHDKGKAPMNEKAAAMEEALRREGTKVIHLRDQMPRREERAAGGVVLITPPPGPTSGQLQPGVGPGGTNGISPTPSGLSMSAEGVGIAISSPVPPEDPADAEPIRIANHPYAQGATYPYYQRTAGRAPILPVTQAVRSDNSSPTDTNGEDGGTKHRQPVIHHPYSPYAQIQHPFAAVTGNSPSPSKDMSPRLGPRARAGKHLDVRAPGPKSMFAELSPGQIREILPDEIQYSPFIPTPPIQLPDGSRHPYGPSNNRMSEWGFADALSHTMQRPLSTDSGLGTSESHSAPHPEIIQVSHVLEDQDEIVISPDQEYEKQDLNMLSPRSQSTSGEPDGRLRRPALLRDTTLASSNHTLASSPMEHVNPPVFRKEPSVGERSFNSSGSSPGVVSNQSSPPLSPRPITSDGDDLERFRDLFYRPPESGTPSSVNSRPPISRRPSASIPVELGSRSTRTLSGLTSLARQLNENMEEMEAYENMMEGYDRDRASPMWGARYGGLGGQRPDDLGPDPSQVLSQSPPGLMYDREGTGTPLRLPIDASLSLSQPSDNVPEDVQSSRASSMLELPLEDPEHVRIGEIEAVSTPPAFASPQRFSTHLSAVGFPGGEISPVNERDPRRGVSQSSLSVPFTPDATRASFMTSTSGMSGLSVSDFPSPPSQITASHMSILNAYYGEGAHDYRESHYDLSRPALVREASQATFGPQQMGEAL</sequence>
<name>A0A1M2V495_TRAPU</name>
<keyword evidence="4" id="KW-1185">Reference proteome</keyword>